<evidence type="ECO:0000313" key="2">
    <source>
        <dbReference type="EMBL" id="MFD2907401.1"/>
    </source>
</evidence>
<protein>
    <submittedName>
        <fullName evidence="2">DUF4274 domain-containing protein</fullName>
    </submittedName>
</protein>
<evidence type="ECO:0000259" key="1">
    <source>
        <dbReference type="Pfam" id="PF14096"/>
    </source>
</evidence>
<feature type="domain" description="DUF4274" evidence="1">
    <location>
        <begin position="13"/>
        <end position="78"/>
    </location>
</feature>
<organism evidence="2 3">
    <name type="scientific">Flavobacterium ardleyense</name>
    <dbReference type="NCBI Taxonomy" id="2038737"/>
    <lineage>
        <taxon>Bacteria</taxon>
        <taxon>Pseudomonadati</taxon>
        <taxon>Bacteroidota</taxon>
        <taxon>Flavobacteriia</taxon>
        <taxon>Flavobacteriales</taxon>
        <taxon>Flavobacteriaceae</taxon>
        <taxon>Flavobacterium</taxon>
    </lineage>
</organism>
<reference evidence="3" key="1">
    <citation type="journal article" date="2019" name="Int. J. Syst. Evol. Microbiol.">
        <title>The Global Catalogue of Microorganisms (GCM) 10K type strain sequencing project: providing services to taxonomists for standard genome sequencing and annotation.</title>
        <authorList>
            <consortium name="The Broad Institute Genomics Platform"/>
            <consortium name="The Broad Institute Genome Sequencing Center for Infectious Disease"/>
            <person name="Wu L."/>
            <person name="Ma J."/>
        </authorList>
    </citation>
    <scope>NUCLEOTIDE SEQUENCE [LARGE SCALE GENOMIC DNA]</scope>
    <source>
        <strain evidence="3">KCTC 52644</strain>
    </source>
</reference>
<evidence type="ECO:0000313" key="3">
    <source>
        <dbReference type="Proteomes" id="UP001597549"/>
    </source>
</evidence>
<dbReference type="RefSeq" id="WP_379803507.1">
    <property type="nucleotide sequence ID" value="NZ_JBHUOL010000004.1"/>
</dbReference>
<gene>
    <name evidence="2" type="ORF">ACFSX9_01505</name>
</gene>
<dbReference type="InterPro" id="IPR025369">
    <property type="entry name" value="DUF4274"/>
</dbReference>
<accession>A0ABW5Z5I6</accession>
<keyword evidence="3" id="KW-1185">Reference proteome</keyword>
<name>A0ABW5Z5I6_9FLAO</name>
<sequence length="129" mass="15916">MKLTETEKLFRRVCKYNWDNGFPSLKKMLLSEHCDRGTALFIYWMSRPEWYRQYNELSEIPDFEKRGYLFIKFIEEHYEKIIKEEIIFDPYEAKEVGLYENEITYKSELPKIMYIKTNGVINYKEVRRK</sequence>
<dbReference type="Pfam" id="PF14096">
    <property type="entry name" value="DUF4274"/>
    <property type="match status" value="1"/>
</dbReference>
<dbReference type="EMBL" id="JBHUOL010000004">
    <property type="protein sequence ID" value="MFD2907401.1"/>
    <property type="molecule type" value="Genomic_DNA"/>
</dbReference>
<proteinExistence type="predicted"/>
<comment type="caution">
    <text evidence="2">The sequence shown here is derived from an EMBL/GenBank/DDBJ whole genome shotgun (WGS) entry which is preliminary data.</text>
</comment>
<dbReference type="Proteomes" id="UP001597549">
    <property type="component" value="Unassembled WGS sequence"/>
</dbReference>